<gene>
    <name evidence="3" type="ORF">L2X98_20120</name>
</gene>
<dbReference type="SUPFAM" id="SSF53850">
    <property type="entry name" value="Periplasmic binding protein-like II"/>
    <property type="match status" value="1"/>
</dbReference>
<evidence type="ECO:0000256" key="1">
    <source>
        <dbReference type="SAM" id="SignalP"/>
    </source>
</evidence>
<proteinExistence type="predicted"/>
<organism evidence="3 4">
    <name type="scientific">Microbacterium elymi</name>
    <dbReference type="NCBI Taxonomy" id="2909587"/>
    <lineage>
        <taxon>Bacteria</taxon>
        <taxon>Bacillati</taxon>
        <taxon>Actinomycetota</taxon>
        <taxon>Actinomycetes</taxon>
        <taxon>Micrococcales</taxon>
        <taxon>Microbacteriaceae</taxon>
        <taxon>Microbacterium</taxon>
    </lineage>
</organism>
<feature type="chain" id="PRO_5045622125" evidence="1">
    <location>
        <begin position="23"/>
        <end position="303"/>
    </location>
</feature>
<evidence type="ECO:0000313" key="4">
    <source>
        <dbReference type="Proteomes" id="UP001054811"/>
    </source>
</evidence>
<evidence type="ECO:0000259" key="2">
    <source>
        <dbReference type="Pfam" id="PF04069"/>
    </source>
</evidence>
<dbReference type="Proteomes" id="UP001054811">
    <property type="component" value="Chromosome"/>
</dbReference>
<dbReference type="CDD" id="cd13606">
    <property type="entry name" value="PBP2_ProX_like"/>
    <property type="match status" value="1"/>
</dbReference>
<feature type="signal peptide" evidence="1">
    <location>
        <begin position="1"/>
        <end position="22"/>
    </location>
</feature>
<dbReference type="PROSITE" id="PS51257">
    <property type="entry name" value="PROKAR_LIPOPROTEIN"/>
    <property type="match status" value="1"/>
</dbReference>
<name>A0ABY5NKE3_9MICO</name>
<reference evidence="3" key="1">
    <citation type="submission" date="2022-01" db="EMBL/GenBank/DDBJ databases">
        <title>Microbacterium eymi and Microbacterium rhizovicinus sp. nov., isolated from the rhizospheric soil of Elymus tsukushiensis, a plant native to the Dokdo Islands, Republic of Korea.</title>
        <authorList>
            <person name="Hwang Y.J."/>
        </authorList>
    </citation>
    <scope>NUCLEOTIDE SEQUENCE</scope>
    <source>
        <strain evidence="3">KUDC0405</strain>
    </source>
</reference>
<protein>
    <submittedName>
        <fullName evidence="3">ABC transporter substrate-binding protein</fullName>
    </submittedName>
</protein>
<dbReference type="EMBL" id="CP091139">
    <property type="protein sequence ID" value="UUT35604.1"/>
    <property type="molecule type" value="Genomic_DNA"/>
</dbReference>
<dbReference type="Pfam" id="PF04069">
    <property type="entry name" value="OpuAC"/>
    <property type="match status" value="1"/>
</dbReference>
<sequence>MITAKKTLAVAAAIVGAALALAGCASSNPLSPSDSGSAGGDSSTIVVGSQAYASNEIIAETYAQALEGAGLKVERKFNIGQRDAYMPSIEKGEIQVFPEYTGNLLQFLDKNATATAPDEVYAALQKAMPEGLTVLDQATATDQDSYTVTKAFADKYHLTSIADLANVKEKLTLGGNPELADRPYGPKGLKSIYGIDIGFTATGDTTVEDLVAGTVNVADVYTSDPRIKTDDLVVLKDPKGMILASNVVPVISKDIQGKVADTLNAVQAKLTPEALVDMNVQNTVDKKSAADIAKAFLADNGLK</sequence>
<dbReference type="Gene3D" id="3.40.190.120">
    <property type="entry name" value="Osmoprotection protein (prox), domain 2"/>
    <property type="match status" value="1"/>
</dbReference>
<evidence type="ECO:0000313" key="3">
    <source>
        <dbReference type="EMBL" id="UUT35604.1"/>
    </source>
</evidence>
<keyword evidence="4" id="KW-1185">Reference proteome</keyword>
<dbReference type="InterPro" id="IPR007210">
    <property type="entry name" value="ABC_Gly_betaine_transp_sub-bd"/>
</dbReference>
<accession>A0ABY5NKE3</accession>
<dbReference type="Gene3D" id="3.40.190.10">
    <property type="entry name" value="Periplasmic binding protein-like II"/>
    <property type="match status" value="1"/>
</dbReference>
<feature type="domain" description="ABC-type glycine betaine transport system substrate-binding" evidence="2">
    <location>
        <begin position="44"/>
        <end position="298"/>
    </location>
</feature>
<keyword evidence="1" id="KW-0732">Signal</keyword>
<dbReference type="RefSeq" id="WP_259612213.1">
    <property type="nucleotide sequence ID" value="NZ_CP091139.2"/>
</dbReference>